<keyword evidence="4 11" id="KW-0328">Glycosyltransferase</keyword>
<dbReference type="InterPro" id="IPR055270">
    <property type="entry name" value="Glyco_tran_10_C"/>
</dbReference>
<comment type="caution">
    <text evidence="14">The sequence shown here is derived from an EMBL/GenBank/DDBJ whole genome shotgun (WGS) entry which is preliminary data.</text>
</comment>
<feature type="domain" description="Fucosyltransferase C-terminal" evidence="12">
    <location>
        <begin position="248"/>
        <end position="429"/>
    </location>
</feature>
<comment type="pathway">
    <text evidence="2">Protein modification; protein glycosylation.</text>
</comment>
<organism evidence="14 15">
    <name type="scientific">Clavelina lepadiformis</name>
    <name type="common">Light-bulb sea squirt</name>
    <name type="synonym">Ascidia lepadiformis</name>
    <dbReference type="NCBI Taxonomy" id="159417"/>
    <lineage>
        <taxon>Eukaryota</taxon>
        <taxon>Metazoa</taxon>
        <taxon>Chordata</taxon>
        <taxon>Tunicata</taxon>
        <taxon>Ascidiacea</taxon>
        <taxon>Aplousobranchia</taxon>
        <taxon>Clavelinidae</taxon>
        <taxon>Clavelina</taxon>
    </lineage>
</organism>
<evidence type="ECO:0000256" key="1">
    <source>
        <dbReference type="ARBA" id="ARBA00004167"/>
    </source>
</evidence>
<dbReference type="InterPro" id="IPR038577">
    <property type="entry name" value="GT10-like_C_sf"/>
</dbReference>
<evidence type="ECO:0000256" key="10">
    <source>
        <dbReference type="ARBA" id="ARBA00023180"/>
    </source>
</evidence>
<evidence type="ECO:0000256" key="4">
    <source>
        <dbReference type="ARBA" id="ARBA00022676"/>
    </source>
</evidence>
<dbReference type="SUPFAM" id="SSF53756">
    <property type="entry name" value="UDP-Glycosyltransferase/glycogen phosphorylase"/>
    <property type="match status" value="1"/>
</dbReference>
<comment type="subcellular location">
    <subcellularLocation>
        <location evidence="11">Golgi apparatus</location>
        <location evidence="11">Golgi stack membrane</location>
        <topology evidence="11">Single-pass type II membrane protein</topology>
    </subcellularLocation>
    <subcellularLocation>
        <location evidence="1">Membrane</location>
        <topology evidence="1">Single-pass membrane protein</topology>
    </subcellularLocation>
</comment>
<dbReference type="PANTHER" id="PTHR11929:SF145">
    <property type="entry name" value="ALPHA-(1,3)-FUCOSYLTRANSFERASE FUT-1"/>
    <property type="match status" value="1"/>
</dbReference>
<keyword evidence="11" id="KW-0333">Golgi apparatus</keyword>
<evidence type="ECO:0000256" key="2">
    <source>
        <dbReference type="ARBA" id="ARBA00004922"/>
    </source>
</evidence>
<evidence type="ECO:0000259" key="13">
    <source>
        <dbReference type="Pfam" id="PF17039"/>
    </source>
</evidence>
<keyword evidence="5 11" id="KW-0808">Transferase</keyword>
<dbReference type="PANTHER" id="PTHR11929">
    <property type="entry name" value="ALPHA- 1,3 -FUCOSYLTRANSFERASE"/>
    <property type="match status" value="1"/>
</dbReference>
<evidence type="ECO:0000256" key="8">
    <source>
        <dbReference type="ARBA" id="ARBA00022989"/>
    </source>
</evidence>
<evidence type="ECO:0000256" key="3">
    <source>
        <dbReference type="ARBA" id="ARBA00008919"/>
    </source>
</evidence>
<dbReference type="EMBL" id="CAWYQH010000119">
    <property type="protein sequence ID" value="CAK8691700.1"/>
    <property type="molecule type" value="Genomic_DNA"/>
</dbReference>
<name>A0ABP0GIX8_CLALP</name>
<proteinExistence type="inferred from homology"/>
<dbReference type="InterPro" id="IPR031481">
    <property type="entry name" value="Glyco_tran_10_N"/>
</dbReference>
<evidence type="ECO:0000256" key="5">
    <source>
        <dbReference type="ARBA" id="ARBA00022679"/>
    </source>
</evidence>
<evidence type="ECO:0000313" key="15">
    <source>
        <dbReference type="Proteomes" id="UP001642483"/>
    </source>
</evidence>
<reference evidence="14 15" key="1">
    <citation type="submission" date="2024-02" db="EMBL/GenBank/DDBJ databases">
        <authorList>
            <person name="Daric V."/>
            <person name="Darras S."/>
        </authorList>
    </citation>
    <scope>NUCLEOTIDE SEQUENCE [LARGE SCALE GENOMIC DNA]</scope>
</reference>
<dbReference type="Proteomes" id="UP001642483">
    <property type="component" value="Unassembled WGS sequence"/>
</dbReference>
<evidence type="ECO:0000259" key="12">
    <source>
        <dbReference type="Pfam" id="PF00852"/>
    </source>
</evidence>
<dbReference type="Pfam" id="PF00852">
    <property type="entry name" value="Glyco_transf_10"/>
    <property type="match status" value="1"/>
</dbReference>
<dbReference type="EC" id="2.4.1.-" evidence="11"/>
<sequence>MSCLMKGMIIVTFALVVYVMFVSLFYLSQHLTLNAIGQKNFYPLPAKSPPVKKQSSIFWEGTTLKHIPATHQIFVENATSSNFIKSKISDHTNDDKVAEESRLKAALEKATERYDIIVWDAPFGSKWIPNNIITSKCGNCQFSYDRSKINDLSTKAVIFHFNEARISRMPKQRRTDQYYIWFTWESPVTLGTLRGLTLKEFDDVFNLTMTYRRDSDLYFPYETTRSISQTIHNQDWGNPHKHLDELIKGKRKVALWVVGNCGSTPGARARMKYSEQLVKAGLDLDRRGGCFPNAPKILPKYKRITDTWIDFLRPYKFYMAFENAFSCNDYITEKFFQNSLTRGLVPVVLGAKKSDYEAVSPNHSFIYADDFENAEKLVEYLRYLDGNDTAYREYLAWRTHDTEEMPYHGRAVGLCQLCRILHGINVDNKYDENFEEKYSEIPLYGHPKKPRIVHSLRNWFYGNEDKKCISNY</sequence>
<protein>
    <recommendedName>
        <fullName evidence="11">Fucosyltransferase</fullName>
        <ecNumber evidence="11">2.4.1.-</ecNumber>
    </recommendedName>
</protein>
<dbReference type="Gene3D" id="3.40.50.11660">
    <property type="entry name" value="Glycosyl transferase family 10, C-terminal domain"/>
    <property type="match status" value="1"/>
</dbReference>
<feature type="domain" description="Fucosyltransferase N-terminal" evidence="13">
    <location>
        <begin position="115"/>
        <end position="221"/>
    </location>
</feature>
<evidence type="ECO:0000256" key="6">
    <source>
        <dbReference type="ARBA" id="ARBA00022692"/>
    </source>
</evidence>
<keyword evidence="9 11" id="KW-0472">Membrane</keyword>
<gene>
    <name evidence="14" type="ORF">CVLEPA_LOCUS24462</name>
</gene>
<evidence type="ECO:0000313" key="14">
    <source>
        <dbReference type="EMBL" id="CAK8691700.1"/>
    </source>
</evidence>
<dbReference type="Pfam" id="PF17039">
    <property type="entry name" value="Glyco_tran_10_N"/>
    <property type="match status" value="1"/>
</dbReference>
<evidence type="ECO:0000256" key="11">
    <source>
        <dbReference type="RuleBase" id="RU003832"/>
    </source>
</evidence>
<comment type="similarity">
    <text evidence="3 11">Belongs to the glycosyltransferase 10 family.</text>
</comment>
<accession>A0ABP0GIX8</accession>
<dbReference type="InterPro" id="IPR001503">
    <property type="entry name" value="Glyco_trans_10"/>
</dbReference>
<keyword evidence="8 11" id="KW-1133">Transmembrane helix</keyword>
<keyword evidence="7" id="KW-0735">Signal-anchor</keyword>
<feature type="transmembrane region" description="Helical" evidence="11">
    <location>
        <begin position="7"/>
        <end position="27"/>
    </location>
</feature>
<keyword evidence="6 11" id="KW-0812">Transmembrane</keyword>
<keyword evidence="10" id="KW-0325">Glycoprotein</keyword>
<keyword evidence="15" id="KW-1185">Reference proteome</keyword>
<evidence type="ECO:0000256" key="9">
    <source>
        <dbReference type="ARBA" id="ARBA00023136"/>
    </source>
</evidence>
<evidence type="ECO:0000256" key="7">
    <source>
        <dbReference type="ARBA" id="ARBA00022968"/>
    </source>
</evidence>